<dbReference type="PROSITE" id="PS00455">
    <property type="entry name" value="AMP_BINDING"/>
    <property type="match status" value="1"/>
</dbReference>
<dbReference type="SUPFAM" id="SSF53300">
    <property type="entry name" value="vWA-like"/>
    <property type="match status" value="1"/>
</dbReference>
<dbReference type="Proteomes" id="UP000663864">
    <property type="component" value="Unassembled WGS sequence"/>
</dbReference>
<dbReference type="InterPro" id="IPR042099">
    <property type="entry name" value="ANL_N_sf"/>
</dbReference>
<dbReference type="EMBL" id="CAJNOT010000163">
    <property type="protein sequence ID" value="CAF0872924.1"/>
    <property type="molecule type" value="Genomic_DNA"/>
</dbReference>
<evidence type="ECO:0000256" key="3">
    <source>
        <dbReference type="ARBA" id="ARBA00037247"/>
    </source>
</evidence>
<dbReference type="Pfam" id="PF13193">
    <property type="entry name" value="AMP-binding_C"/>
    <property type="match status" value="1"/>
</dbReference>
<dbReference type="SMART" id="SM00327">
    <property type="entry name" value="VWA"/>
    <property type="match status" value="1"/>
</dbReference>
<evidence type="ECO:0000256" key="4">
    <source>
        <dbReference type="ARBA" id="ARBA00039009"/>
    </source>
</evidence>
<dbReference type="Gene3D" id="3.40.50.410">
    <property type="entry name" value="von Willebrand factor, type A domain"/>
    <property type="match status" value="1"/>
</dbReference>
<dbReference type="InterPro" id="IPR020845">
    <property type="entry name" value="AMP-binding_CS"/>
</dbReference>
<comment type="similarity">
    <text evidence="1">Belongs to the ATP-dependent AMP-binding enzyme family.</text>
</comment>
<evidence type="ECO:0000256" key="2">
    <source>
        <dbReference type="ARBA" id="ARBA00022598"/>
    </source>
</evidence>
<comment type="function">
    <text evidence="3">Acyl-CoA synthases catalyze the initial reaction in fatty acid metabolism, by forming a thioester with CoA. Has some preference toward medium-chain substrates. Plays a role in adipocyte differentiation.</text>
</comment>
<sequence length="975" mass="108815">MASINIRCIPDNSYAIIGVVNNKRARFEIETKKNEENAEATKRNPINLVLVLDRSGSMASNNKLEFAKKAVISVLDLLHDDDVVHLVAYDDSVWNVFENACASTRQVLYSVVNGIKTGGSTFLSGGIEAGAKLFEKYVHPGYSKRMFVLSDGLANVGLQTKDEIMKAVTKYNENGIIIDSFGVGEDFDEAMMKGIAEAGRGQFFFLESAEVIVTLITKALQSVFDVCGTKAQLIIRGRNDAIVTKIWGHENIALGANLGDLHADNLRAILCDFTASATVPDGTEVEVLDYQLKYNRPDDVEGEPLIVSGQLSLTFVNDESFIQEIHPKVKILHTVQVAGEMDDRIAQLIDSNKRDDAIALITEQINLLRQVEHLDDERGMIAITTKRFITRPQITWIIFQFKKRYNSTTSSTKLTSSYFHHVSSLPFVYKTLSQSFDETAAKYPDHECYIFKSEQKRYTFKSLKDEVDSLAASLMELGFEKGDRFAVWLPNTSENVAMSFAASKLGLIKVNINPAYVGRELEYCINKVGCKGLLLSPTVKIIESLSIFRRLVPELDQHSISRELSSKLLPTLKHVILTGKQSSISGLHSYNNLIEHGKKLSHTELNERQASINPDSPVAIYYTSGTTGQPKAATLTNFGILNLVHAQWEHLGPYFTRLCVPIPFFHIFAEVVGVLNTAVAKCQIIVPAILPDTVSTMKAIHEEKCTALIGAPIIFRDILTHPDRKKYDLSSLIFAILGASPIHIDFLCQLEKEFPITRVAQGYGMTENSAILTSGMWAGDEDPKRRLGSLGRCMQRLEIKVADREGNSLPIGQQGEIWARGYPIMAGYYGDPEKTKEALTSSGWLRTGDQATMDEDGYLYFVGRQKEMIIRGGINIYPIEIENTIIEHPSVAEAQVFSIPDERHGEEVCAWIKLKPDASSCQIEDIKKFLADKLAFFKIPKYIRFVDKFIMTPTGKVQKFKLSESMVNELKEAKK</sequence>
<dbReference type="GO" id="GO:0031956">
    <property type="term" value="F:medium-chain fatty acid-CoA ligase activity"/>
    <property type="evidence" value="ECO:0007669"/>
    <property type="project" value="UniProtKB-EC"/>
</dbReference>
<evidence type="ECO:0000256" key="7">
    <source>
        <dbReference type="ARBA" id="ARBA00048277"/>
    </source>
</evidence>
<proteinExistence type="inferred from homology"/>
<protein>
    <recommendedName>
        <fullName evidence="5">Medium-chain acyl-CoA ligase ACSF2, mitochondrial</fullName>
        <ecNumber evidence="4">6.2.1.2</ecNumber>
    </recommendedName>
</protein>
<dbReference type="PANTHER" id="PTHR43201">
    <property type="entry name" value="ACYL-COA SYNTHETASE"/>
    <property type="match status" value="1"/>
</dbReference>
<gene>
    <name evidence="9" type="ORF">ZHD862_LOCUS5975</name>
</gene>
<dbReference type="InterPro" id="IPR045851">
    <property type="entry name" value="AMP-bd_C_sf"/>
</dbReference>
<dbReference type="Pfam" id="PF00501">
    <property type="entry name" value="AMP-binding"/>
    <property type="match status" value="1"/>
</dbReference>
<dbReference type="InterPro" id="IPR002035">
    <property type="entry name" value="VWF_A"/>
</dbReference>
<evidence type="ECO:0000259" key="8">
    <source>
        <dbReference type="PROSITE" id="PS50234"/>
    </source>
</evidence>
<comment type="catalytic activity">
    <reaction evidence="7">
        <text>a medium-chain fatty acid + ATP + CoA = a medium-chain fatty acyl-CoA + AMP + diphosphate</text>
        <dbReference type="Rhea" id="RHEA:48340"/>
        <dbReference type="ChEBI" id="CHEBI:30616"/>
        <dbReference type="ChEBI" id="CHEBI:33019"/>
        <dbReference type="ChEBI" id="CHEBI:57287"/>
        <dbReference type="ChEBI" id="CHEBI:59558"/>
        <dbReference type="ChEBI" id="CHEBI:90546"/>
        <dbReference type="ChEBI" id="CHEBI:456215"/>
        <dbReference type="EC" id="6.2.1.2"/>
    </reaction>
</comment>
<comment type="caution">
    <text evidence="9">The sequence shown here is derived from an EMBL/GenBank/DDBJ whole genome shotgun (WGS) entry which is preliminary data.</text>
</comment>
<dbReference type="InterPro" id="IPR000873">
    <property type="entry name" value="AMP-dep_synth/lig_dom"/>
</dbReference>
<reference evidence="9" key="1">
    <citation type="submission" date="2021-02" db="EMBL/GenBank/DDBJ databases">
        <authorList>
            <person name="Nowell W R."/>
        </authorList>
    </citation>
    <scope>NUCLEOTIDE SEQUENCE</scope>
</reference>
<comment type="catalytic activity">
    <reaction evidence="6">
        <text>octanoate + ATP + CoA = octanoyl-CoA + AMP + diphosphate</text>
        <dbReference type="Rhea" id="RHEA:33631"/>
        <dbReference type="ChEBI" id="CHEBI:25646"/>
        <dbReference type="ChEBI" id="CHEBI:30616"/>
        <dbReference type="ChEBI" id="CHEBI:33019"/>
        <dbReference type="ChEBI" id="CHEBI:57287"/>
        <dbReference type="ChEBI" id="CHEBI:57386"/>
        <dbReference type="ChEBI" id="CHEBI:456215"/>
    </reaction>
</comment>
<evidence type="ECO:0000313" key="10">
    <source>
        <dbReference type="Proteomes" id="UP000663864"/>
    </source>
</evidence>
<dbReference type="PROSITE" id="PS50234">
    <property type="entry name" value="VWFA"/>
    <property type="match status" value="1"/>
</dbReference>
<dbReference type="SUPFAM" id="SSF56801">
    <property type="entry name" value="Acetyl-CoA synthetase-like"/>
    <property type="match status" value="1"/>
</dbReference>
<dbReference type="EC" id="6.2.1.2" evidence="4"/>
<dbReference type="Gene3D" id="3.40.50.12780">
    <property type="entry name" value="N-terminal domain of ligase-like"/>
    <property type="match status" value="1"/>
</dbReference>
<evidence type="ECO:0000313" key="9">
    <source>
        <dbReference type="EMBL" id="CAF0872924.1"/>
    </source>
</evidence>
<dbReference type="PANTHER" id="PTHR43201:SF5">
    <property type="entry name" value="MEDIUM-CHAIN ACYL-COA LIGASE ACSF2, MITOCHONDRIAL"/>
    <property type="match status" value="1"/>
</dbReference>
<keyword evidence="2" id="KW-0436">Ligase</keyword>
<dbReference type="GO" id="GO:0006631">
    <property type="term" value="P:fatty acid metabolic process"/>
    <property type="evidence" value="ECO:0007669"/>
    <property type="project" value="TreeGrafter"/>
</dbReference>
<dbReference type="Pfam" id="PF00092">
    <property type="entry name" value="VWA"/>
    <property type="match status" value="1"/>
</dbReference>
<dbReference type="InterPro" id="IPR025110">
    <property type="entry name" value="AMP-bd_C"/>
</dbReference>
<dbReference type="Gene3D" id="3.30.300.30">
    <property type="match status" value="1"/>
</dbReference>
<evidence type="ECO:0000256" key="1">
    <source>
        <dbReference type="ARBA" id="ARBA00006432"/>
    </source>
</evidence>
<feature type="domain" description="VWFA" evidence="8">
    <location>
        <begin position="47"/>
        <end position="223"/>
    </location>
</feature>
<evidence type="ECO:0000256" key="6">
    <source>
        <dbReference type="ARBA" id="ARBA00047319"/>
    </source>
</evidence>
<dbReference type="FunFam" id="3.30.300.30:FF:000008">
    <property type="entry name" value="2,3-dihydroxybenzoate-AMP ligase"/>
    <property type="match status" value="1"/>
</dbReference>
<name>A0A813XA30_9BILA</name>
<evidence type="ECO:0000256" key="5">
    <source>
        <dbReference type="ARBA" id="ARBA00039638"/>
    </source>
</evidence>
<dbReference type="AlphaFoldDB" id="A0A813XA30"/>
<organism evidence="9 10">
    <name type="scientific">Rotaria sordida</name>
    <dbReference type="NCBI Taxonomy" id="392033"/>
    <lineage>
        <taxon>Eukaryota</taxon>
        <taxon>Metazoa</taxon>
        <taxon>Spiralia</taxon>
        <taxon>Gnathifera</taxon>
        <taxon>Rotifera</taxon>
        <taxon>Eurotatoria</taxon>
        <taxon>Bdelloidea</taxon>
        <taxon>Philodinida</taxon>
        <taxon>Philodinidae</taxon>
        <taxon>Rotaria</taxon>
    </lineage>
</organism>
<dbReference type="InterPro" id="IPR036465">
    <property type="entry name" value="vWFA_dom_sf"/>
</dbReference>
<accession>A0A813XA30</accession>